<accession>A0ABS1TIV3</accession>
<organism evidence="1 2">
    <name type="scientific">Neobacillus paridis</name>
    <dbReference type="NCBI Taxonomy" id="2803862"/>
    <lineage>
        <taxon>Bacteria</taxon>
        <taxon>Bacillati</taxon>
        <taxon>Bacillota</taxon>
        <taxon>Bacilli</taxon>
        <taxon>Bacillales</taxon>
        <taxon>Bacillaceae</taxon>
        <taxon>Neobacillus</taxon>
    </lineage>
</organism>
<keyword evidence="2" id="KW-1185">Reference proteome</keyword>
<name>A0ABS1TIV3_9BACI</name>
<evidence type="ECO:0000313" key="1">
    <source>
        <dbReference type="EMBL" id="MBL4951108.1"/>
    </source>
</evidence>
<evidence type="ECO:0000313" key="2">
    <source>
        <dbReference type="Proteomes" id="UP000623967"/>
    </source>
</evidence>
<gene>
    <name evidence="1" type="ORF">JK635_02485</name>
</gene>
<comment type="caution">
    <text evidence="1">The sequence shown here is derived from an EMBL/GenBank/DDBJ whole genome shotgun (WGS) entry which is preliminary data.</text>
</comment>
<protein>
    <submittedName>
        <fullName evidence="1">Uncharacterized protein</fullName>
    </submittedName>
</protein>
<reference evidence="1 2" key="1">
    <citation type="submission" date="2021-01" db="EMBL/GenBank/DDBJ databases">
        <title>Genome public.</title>
        <authorList>
            <person name="Liu C."/>
            <person name="Sun Q."/>
        </authorList>
    </citation>
    <scope>NUCLEOTIDE SEQUENCE [LARGE SCALE GENOMIC DNA]</scope>
    <source>
        <strain evidence="1 2">YIM B02564</strain>
    </source>
</reference>
<sequence>MDMLNTLEFLNKNNLIRGNNMLYANKQFLVSVTKVEADGELHTPEVTLPVYKNNLIATDQNGNQFVLTDSHFLENYIPVEKVETKSKRRLNKSPFELAELEEVYKQNWVGAEEDQYIYGTKKLANNK</sequence>
<dbReference type="Proteomes" id="UP000623967">
    <property type="component" value="Unassembled WGS sequence"/>
</dbReference>
<proteinExistence type="predicted"/>
<dbReference type="EMBL" id="JAESWB010000025">
    <property type="protein sequence ID" value="MBL4951108.1"/>
    <property type="molecule type" value="Genomic_DNA"/>
</dbReference>